<protein>
    <recommendedName>
        <fullName evidence="5">Maltokinase N-terminal cap domain-containing protein</fullName>
    </recommendedName>
</protein>
<accession>A0ABV6MLV4</accession>
<keyword evidence="7" id="KW-1185">Reference proteome</keyword>
<gene>
    <name evidence="6" type="ORF">ACFFH7_05060</name>
</gene>
<keyword evidence="3" id="KW-0418">Kinase</keyword>
<organism evidence="6 7">
    <name type="scientific">Kutzneria chonburiensis</name>
    <dbReference type="NCBI Taxonomy" id="1483604"/>
    <lineage>
        <taxon>Bacteria</taxon>
        <taxon>Bacillati</taxon>
        <taxon>Actinomycetota</taxon>
        <taxon>Actinomycetes</taxon>
        <taxon>Pseudonocardiales</taxon>
        <taxon>Pseudonocardiaceae</taxon>
        <taxon>Kutzneria</taxon>
    </lineage>
</organism>
<dbReference type="EMBL" id="JBHLUD010000001">
    <property type="protein sequence ID" value="MFC0540836.1"/>
    <property type="molecule type" value="Genomic_DNA"/>
</dbReference>
<evidence type="ECO:0000256" key="1">
    <source>
        <dbReference type="ARBA" id="ARBA00022679"/>
    </source>
</evidence>
<evidence type="ECO:0000259" key="5">
    <source>
        <dbReference type="Pfam" id="PF18085"/>
    </source>
</evidence>
<dbReference type="Pfam" id="PF18085">
    <property type="entry name" value="Mak_N_cap"/>
    <property type="match status" value="1"/>
</dbReference>
<dbReference type="InterPro" id="IPR040999">
    <property type="entry name" value="Mak_N_cap"/>
</dbReference>
<keyword evidence="1" id="KW-0808">Transferase</keyword>
<comment type="caution">
    <text evidence="6">The sequence shown here is derived from an EMBL/GenBank/DDBJ whole genome shotgun (WGS) entry which is preliminary data.</text>
</comment>
<keyword evidence="2" id="KW-0547">Nucleotide-binding</keyword>
<evidence type="ECO:0000256" key="2">
    <source>
        <dbReference type="ARBA" id="ARBA00022741"/>
    </source>
</evidence>
<reference evidence="6 7" key="1">
    <citation type="submission" date="2024-09" db="EMBL/GenBank/DDBJ databases">
        <authorList>
            <person name="Sun Q."/>
            <person name="Mori K."/>
        </authorList>
    </citation>
    <scope>NUCLEOTIDE SEQUENCE [LARGE SCALE GENOMIC DNA]</scope>
    <source>
        <strain evidence="6 7">TBRC 1432</strain>
    </source>
</reference>
<proteinExistence type="predicted"/>
<evidence type="ECO:0000256" key="4">
    <source>
        <dbReference type="ARBA" id="ARBA00022840"/>
    </source>
</evidence>
<keyword evidence="4" id="KW-0067">ATP-binding</keyword>
<evidence type="ECO:0000256" key="3">
    <source>
        <dbReference type="ARBA" id="ARBA00022777"/>
    </source>
</evidence>
<sequence length="167" mass="18395">MKPTLTPSFREFLPAWLTRQPWFRGGAPASVGFFRFEDPAGEVGIETHVLEAGGVTYQIPMTYRGAPLAGGALIVTAEHSVLGPRWIYQAETDPVWRNELLRLVRENATAGRGSDFAVHGTLLADFADDDVHIELARILTDPAQFDDIVGIVTAGDHHMATIRRRMA</sequence>
<evidence type="ECO:0000313" key="6">
    <source>
        <dbReference type="EMBL" id="MFC0540836.1"/>
    </source>
</evidence>
<feature type="domain" description="Maltokinase N-terminal cap" evidence="5">
    <location>
        <begin position="16"/>
        <end position="93"/>
    </location>
</feature>
<dbReference type="Proteomes" id="UP001589810">
    <property type="component" value="Unassembled WGS sequence"/>
</dbReference>
<dbReference type="RefSeq" id="WP_273939682.1">
    <property type="nucleotide sequence ID" value="NZ_CP097263.1"/>
</dbReference>
<evidence type="ECO:0000313" key="7">
    <source>
        <dbReference type="Proteomes" id="UP001589810"/>
    </source>
</evidence>
<name>A0ABV6MLV4_9PSEU</name>